<proteinExistence type="predicted"/>
<dbReference type="EnsemblMetazoa" id="G30673.1">
    <property type="protein sequence ID" value="G30673.1:cds"/>
    <property type="gene ID" value="G30673"/>
</dbReference>
<dbReference type="PANTHER" id="PTHR15427:SF33">
    <property type="entry name" value="COLLAGEN IV NC1 DOMAIN-CONTAINING PROTEIN"/>
    <property type="match status" value="1"/>
</dbReference>
<comment type="subcellular location">
    <subcellularLocation>
        <location evidence="1">Secreted</location>
    </subcellularLocation>
</comment>
<evidence type="ECO:0000313" key="6">
    <source>
        <dbReference type="Proteomes" id="UP000005408"/>
    </source>
</evidence>
<evidence type="ECO:0000256" key="2">
    <source>
        <dbReference type="ARBA" id="ARBA00022525"/>
    </source>
</evidence>
<feature type="signal peptide" evidence="3">
    <location>
        <begin position="1"/>
        <end position="19"/>
    </location>
</feature>
<sequence length="260" mass="28113">MAFLSGLSVAITACLLVNAIAYSAKHGTTLSKLTALQSLVFNNAQATVTLDSTALKQLVKLASNGISQTRTEGVGFSVYVKAEDLTLGGGQTLIYDGVLTNDGNGYDDRTGVFTCPLAGTYMFVVDSLSRKPTSFHLYHNRTIVASLHISNNLPSHTYVQISRTVILRLRKGDHVKVVSDKSKPGTAHRGYSGKIPGKNDQQYYFYQDEGTQLVNDLGSRDCPVLRLCSGASIFSVSVSLCEQFLSPGMSNKWSCLRNVS</sequence>
<protein>
    <recommendedName>
        <fullName evidence="4">C1q domain-containing protein</fullName>
    </recommendedName>
</protein>
<evidence type="ECO:0000313" key="5">
    <source>
        <dbReference type="EnsemblMetazoa" id="G30673.1:cds"/>
    </source>
</evidence>
<dbReference type="AlphaFoldDB" id="A0A8W8LY47"/>
<dbReference type="Pfam" id="PF00386">
    <property type="entry name" value="C1q"/>
    <property type="match status" value="1"/>
</dbReference>
<feature type="chain" id="PRO_5036500827" description="C1q domain-containing protein" evidence="3">
    <location>
        <begin position="20"/>
        <end position="260"/>
    </location>
</feature>
<keyword evidence="3" id="KW-0732">Signal</keyword>
<evidence type="ECO:0000259" key="4">
    <source>
        <dbReference type="PROSITE" id="PS50871"/>
    </source>
</evidence>
<keyword evidence="2" id="KW-0964">Secreted</keyword>
<evidence type="ECO:0000256" key="1">
    <source>
        <dbReference type="ARBA" id="ARBA00004613"/>
    </source>
</evidence>
<dbReference type="Gene3D" id="2.60.120.40">
    <property type="match status" value="1"/>
</dbReference>
<dbReference type="SMART" id="SM00110">
    <property type="entry name" value="C1Q"/>
    <property type="match status" value="1"/>
</dbReference>
<feature type="domain" description="C1q" evidence="4">
    <location>
        <begin position="69"/>
        <end position="211"/>
    </location>
</feature>
<dbReference type="Proteomes" id="UP000005408">
    <property type="component" value="Unassembled WGS sequence"/>
</dbReference>
<reference evidence="5" key="1">
    <citation type="submission" date="2022-08" db="UniProtKB">
        <authorList>
            <consortium name="EnsemblMetazoa"/>
        </authorList>
    </citation>
    <scope>IDENTIFICATION</scope>
    <source>
        <strain evidence="5">05x7-T-G4-1.051#20</strain>
    </source>
</reference>
<dbReference type="InterPro" id="IPR008983">
    <property type="entry name" value="Tumour_necrosis_fac-like_dom"/>
</dbReference>
<dbReference type="PANTHER" id="PTHR15427">
    <property type="entry name" value="EMILIN ELASTIN MICROFIBRIL INTERFACE-LOCATED PROTEIN ELASTIN MICROFIBRIL INTERFACER"/>
    <property type="match status" value="1"/>
</dbReference>
<keyword evidence="6" id="KW-1185">Reference proteome</keyword>
<dbReference type="PRINTS" id="PR00007">
    <property type="entry name" value="COMPLEMNTC1Q"/>
</dbReference>
<dbReference type="PROSITE" id="PS50871">
    <property type="entry name" value="C1Q"/>
    <property type="match status" value="1"/>
</dbReference>
<evidence type="ECO:0000256" key="3">
    <source>
        <dbReference type="SAM" id="SignalP"/>
    </source>
</evidence>
<accession>A0A8W8LY47</accession>
<dbReference type="InterPro" id="IPR001073">
    <property type="entry name" value="C1q_dom"/>
</dbReference>
<dbReference type="SUPFAM" id="SSF49842">
    <property type="entry name" value="TNF-like"/>
    <property type="match status" value="1"/>
</dbReference>
<organism evidence="5 6">
    <name type="scientific">Magallana gigas</name>
    <name type="common">Pacific oyster</name>
    <name type="synonym">Crassostrea gigas</name>
    <dbReference type="NCBI Taxonomy" id="29159"/>
    <lineage>
        <taxon>Eukaryota</taxon>
        <taxon>Metazoa</taxon>
        <taxon>Spiralia</taxon>
        <taxon>Lophotrochozoa</taxon>
        <taxon>Mollusca</taxon>
        <taxon>Bivalvia</taxon>
        <taxon>Autobranchia</taxon>
        <taxon>Pteriomorphia</taxon>
        <taxon>Ostreida</taxon>
        <taxon>Ostreoidea</taxon>
        <taxon>Ostreidae</taxon>
        <taxon>Magallana</taxon>
    </lineage>
</organism>
<dbReference type="InterPro" id="IPR050392">
    <property type="entry name" value="Collagen/C1q_domain"/>
</dbReference>
<dbReference type="GO" id="GO:0005581">
    <property type="term" value="C:collagen trimer"/>
    <property type="evidence" value="ECO:0007669"/>
    <property type="project" value="UniProtKB-KW"/>
</dbReference>
<name>A0A8W8LY47_MAGGI</name>